<evidence type="ECO:0000313" key="3">
    <source>
        <dbReference type="EMBL" id="MCM1989705.1"/>
    </source>
</evidence>
<dbReference type="Gene3D" id="2.170.120.40">
    <property type="entry name" value="YbbR-like domain"/>
    <property type="match status" value="2"/>
</dbReference>
<dbReference type="Gene3D" id="2.170.120.30">
    <property type="match status" value="2"/>
</dbReference>
<dbReference type="PANTHER" id="PTHR37804">
    <property type="entry name" value="CDAA REGULATORY PROTEIN CDAR"/>
    <property type="match status" value="1"/>
</dbReference>
<evidence type="ECO:0000313" key="4">
    <source>
        <dbReference type="Proteomes" id="UP001056429"/>
    </source>
</evidence>
<reference evidence="3" key="2">
    <citation type="submission" date="2021-04" db="EMBL/GenBank/DDBJ databases">
        <authorList>
            <person name="Dong X."/>
        </authorList>
    </citation>
    <scope>NUCLEOTIDE SEQUENCE</scope>
    <source>
        <strain evidence="3">ZWT</strain>
    </source>
</reference>
<dbReference type="Pfam" id="PF07949">
    <property type="entry name" value="YbbR"/>
    <property type="match status" value="4"/>
</dbReference>
<dbReference type="InterPro" id="IPR012505">
    <property type="entry name" value="YbbR"/>
</dbReference>
<dbReference type="Proteomes" id="UP001056429">
    <property type="component" value="Unassembled WGS sequence"/>
</dbReference>
<reference evidence="3" key="1">
    <citation type="journal article" date="2021" name="mSystems">
        <title>Bacteria and Archaea Synergistically Convert Glycine Betaine to Biogenic Methane in the Formosa Cold Seep of the South China Sea.</title>
        <authorList>
            <person name="Li L."/>
            <person name="Zhang W."/>
            <person name="Zhang S."/>
            <person name="Song L."/>
            <person name="Sun Q."/>
            <person name="Zhang H."/>
            <person name="Xiang H."/>
            <person name="Dong X."/>
        </authorList>
    </citation>
    <scope>NUCLEOTIDE SEQUENCE</scope>
    <source>
        <strain evidence="3">ZWT</strain>
    </source>
</reference>
<dbReference type="EMBL" id="JAGSOJ010000002">
    <property type="protein sequence ID" value="MCM1989705.1"/>
    <property type="molecule type" value="Genomic_DNA"/>
</dbReference>
<dbReference type="RefSeq" id="WP_250858730.1">
    <property type="nucleotide sequence ID" value="NZ_JAGSOJ010000002.1"/>
</dbReference>
<keyword evidence="4" id="KW-1185">Reference proteome</keyword>
<feature type="compositionally biased region" description="Acidic residues" evidence="1">
    <location>
        <begin position="406"/>
        <end position="428"/>
    </location>
</feature>
<feature type="transmembrane region" description="Helical" evidence="2">
    <location>
        <begin position="9"/>
        <end position="26"/>
    </location>
</feature>
<protein>
    <recommendedName>
        <fullName evidence="5">YbbR-like domain-containing protein</fullName>
    </recommendedName>
</protein>
<proteinExistence type="predicted"/>
<organism evidence="3 4">
    <name type="scientific">Oceanirhabdus seepicola</name>
    <dbReference type="NCBI Taxonomy" id="2828781"/>
    <lineage>
        <taxon>Bacteria</taxon>
        <taxon>Bacillati</taxon>
        <taxon>Bacillota</taxon>
        <taxon>Clostridia</taxon>
        <taxon>Eubacteriales</taxon>
        <taxon>Clostridiaceae</taxon>
        <taxon>Oceanirhabdus</taxon>
    </lineage>
</organism>
<evidence type="ECO:0000256" key="2">
    <source>
        <dbReference type="SAM" id="Phobius"/>
    </source>
</evidence>
<name>A0A9J6P0S1_9CLOT</name>
<evidence type="ECO:0008006" key="5">
    <source>
        <dbReference type="Google" id="ProtNLM"/>
    </source>
</evidence>
<gene>
    <name evidence="3" type="ORF">KDK92_08135</name>
</gene>
<dbReference type="PANTHER" id="PTHR37804:SF1">
    <property type="entry name" value="CDAA REGULATORY PROTEIN CDAR"/>
    <property type="match status" value="1"/>
</dbReference>
<evidence type="ECO:0000256" key="1">
    <source>
        <dbReference type="SAM" id="MobiDB-lite"/>
    </source>
</evidence>
<keyword evidence="2" id="KW-1133">Transmembrane helix</keyword>
<dbReference type="InterPro" id="IPR053154">
    <property type="entry name" value="c-di-AMP_regulator"/>
</dbReference>
<keyword evidence="2" id="KW-0472">Membrane</keyword>
<accession>A0A9J6P0S1</accession>
<feature type="region of interest" description="Disordered" evidence="1">
    <location>
        <begin position="398"/>
        <end position="450"/>
    </location>
</feature>
<comment type="caution">
    <text evidence="3">The sequence shown here is derived from an EMBL/GenBank/DDBJ whole genome shotgun (WGS) entry which is preliminary data.</text>
</comment>
<sequence>MDQEKKKQLIIKICCIIAAIVLRIYVSNVENPIITYNIKRVPVEILNEEKLKYSGLILMEEDGYTVDLTIKGATSQVKKLTKDDFKVMVDLDSLALKKGVNKILVSVEDYPNGVNVIQNQQMLISIHLDAYIEKEFKVSVSLEGDPKQGYYAHETNISPDSIVVSGGEKEISLINKIVAEVKFEGADSDVDTEVAVKAVDSTGSELEKVTLYPDKIKVNIPVDKTKLVPIKVISMGELDANLHLKSISSNIQEIKISGAENALELIEYIETEKVDLQAIKNNENILLKIVVPKGIVVIDGTDYVEVKVEIEEIINKDITRLITVSNLDEQFNTKIQYSTVNLKIRGIESAIKELDYDNIKCIVDLQGLKEGIHIVPISIEKPEKIEIVESDIDSVKIELEKKEEPSDIADENDVENDNQENNSEEDATDTINSNTDSVDEKTEETAENDQ</sequence>
<dbReference type="AlphaFoldDB" id="A0A9J6P0S1"/>
<keyword evidence="2" id="KW-0812">Transmembrane</keyword>